<dbReference type="RefSeq" id="WP_377318765.1">
    <property type="nucleotide sequence ID" value="NZ_JBHUIY010000051.1"/>
</dbReference>
<evidence type="ECO:0000313" key="2">
    <source>
        <dbReference type="Proteomes" id="UP001597296"/>
    </source>
</evidence>
<dbReference type="Proteomes" id="UP001597296">
    <property type="component" value="Unassembled WGS sequence"/>
</dbReference>
<accession>A0ABW5CHN5</accession>
<organism evidence="1 2">
    <name type="scientific">Phaeospirillum tilakii</name>
    <dbReference type="NCBI Taxonomy" id="741673"/>
    <lineage>
        <taxon>Bacteria</taxon>
        <taxon>Pseudomonadati</taxon>
        <taxon>Pseudomonadota</taxon>
        <taxon>Alphaproteobacteria</taxon>
        <taxon>Rhodospirillales</taxon>
        <taxon>Rhodospirillaceae</taxon>
        <taxon>Phaeospirillum</taxon>
    </lineage>
</organism>
<gene>
    <name evidence="1" type="ORF">ACFSNB_17055</name>
</gene>
<dbReference type="EMBL" id="JBHUIY010000051">
    <property type="protein sequence ID" value="MFD2235513.1"/>
    <property type="molecule type" value="Genomic_DNA"/>
</dbReference>
<dbReference type="Pfam" id="PF16263">
    <property type="entry name" value="DUF4917"/>
    <property type="match status" value="1"/>
</dbReference>
<comment type="caution">
    <text evidence="1">The sequence shown here is derived from an EMBL/GenBank/DDBJ whole genome shotgun (WGS) entry which is preliminary data.</text>
</comment>
<protein>
    <submittedName>
        <fullName evidence="1">DUF4917 family protein</fullName>
    </submittedName>
</protein>
<evidence type="ECO:0000313" key="1">
    <source>
        <dbReference type="EMBL" id="MFD2235513.1"/>
    </source>
</evidence>
<sequence>MVELLSFEDALEMAGEGKRHLLLGNGFSISLKPDIFTYGALYDNADFSDIPYAEKLFEALDTRDFEAVIRVLVDMARLLTVYKGASPALIKQIEADADKIKAILVDAIASGHPDRPYDIEDDQYIACRAFLDHFSGGKIYTLNYDVLLYWALMHEDVDELDLLPDDGFRSDKDEPDAPYVTWQEAHKPTVYYLHGALHLFDAGHQLQKYTWSRTDLPIIDQIREALDNNLYPLFVSEGHSHAKLTKIMHSAYLHKGLRSLESVGGSLFIFGHSLAENDDHILRLIETGKIAKLFVSIYGDPTTQANHAIIQRAKGMAKNRHFHYGPRNRLDVFFYDAESAHVWG</sequence>
<proteinExistence type="predicted"/>
<keyword evidence="2" id="KW-1185">Reference proteome</keyword>
<reference evidence="2" key="1">
    <citation type="journal article" date="2019" name="Int. J. Syst. Evol. Microbiol.">
        <title>The Global Catalogue of Microorganisms (GCM) 10K type strain sequencing project: providing services to taxonomists for standard genome sequencing and annotation.</title>
        <authorList>
            <consortium name="The Broad Institute Genomics Platform"/>
            <consortium name="The Broad Institute Genome Sequencing Center for Infectious Disease"/>
            <person name="Wu L."/>
            <person name="Ma J."/>
        </authorList>
    </citation>
    <scope>NUCLEOTIDE SEQUENCE [LARGE SCALE GENOMIC DNA]</scope>
    <source>
        <strain evidence="2">KCTC 15012</strain>
    </source>
</reference>
<name>A0ABW5CHN5_9PROT</name>
<dbReference type="InterPro" id="IPR032581">
    <property type="entry name" value="DUF4917"/>
</dbReference>